<accession>A0ABY4Z640</accession>
<dbReference type="InterPro" id="IPR036471">
    <property type="entry name" value="Colicin_D_sf"/>
</dbReference>
<dbReference type="Gene3D" id="1.20.120.650">
    <property type="entry name" value="Colicin D"/>
    <property type="match status" value="1"/>
</dbReference>
<evidence type="ECO:0000313" key="1">
    <source>
        <dbReference type="EMBL" id="USQ83975.1"/>
    </source>
</evidence>
<name>A0ABY4Z640_9ACTN</name>
<keyword evidence="2" id="KW-1185">Reference proteome</keyword>
<evidence type="ECO:0008006" key="3">
    <source>
        <dbReference type="Google" id="ProtNLM"/>
    </source>
</evidence>
<dbReference type="Proteomes" id="UP001056374">
    <property type="component" value="Chromosome"/>
</dbReference>
<dbReference type="EMBL" id="CP099468">
    <property type="protein sequence ID" value="USQ83975.1"/>
    <property type="molecule type" value="Genomic_DNA"/>
</dbReference>
<proteinExistence type="predicted"/>
<reference evidence="1" key="1">
    <citation type="submission" date="2022-06" db="EMBL/GenBank/DDBJ databases">
        <title>Complete genome sequence of soil microorganisms Streptomyces sp. Qhu-M197 isolated from Alpine meadows habitats on the Tibetan Plateau.</title>
        <authorList>
            <person name="Zhang B."/>
            <person name="Xiang X."/>
            <person name="Fan J."/>
        </authorList>
    </citation>
    <scope>NUCLEOTIDE SEQUENCE</scope>
    <source>
        <strain evidence="1">Qhu-M197</strain>
    </source>
</reference>
<gene>
    <name evidence="1" type="ORF">NFX46_09305</name>
</gene>
<dbReference type="RefSeq" id="WP_252547661.1">
    <property type="nucleotide sequence ID" value="NZ_CP099468.1"/>
</dbReference>
<protein>
    <recommendedName>
        <fullName evidence="3">Colicin D immunity protein domain-containing protein</fullName>
    </recommendedName>
</protein>
<organism evidence="1 2">
    <name type="scientific">Streptomyces phaeoluteigriseus</name>
    <dbReference type="NCBI Taxonomy" id="114686"/>
    <lineage>
        <taxon>Bacteria</taxon>
        <taxon>Bacillati</taxon>
        <taxon>Actinomycetota</taxon>
        <taxon>Actinomycetes</taxon>
        <taxon>Kitasatosporales</taxon>
        <taxon>Streptomycetaceae</taxon>
        <taxon>Streptomyces</taxon>
        <taxon>Streptomyces aurantiacus group</taxon>
    </lineage>
</organism>
<sequence length="259" mass="27380">MTGPEHGKSSELRTVLDTDGTFTSSWLRGKSVAPVPVGAQVDTALARRITAGCRAVGASHILATSLADTPASTSRLPADADFTGIRPPSLLHTPDTQGAVLFPEEGYALIAGTPAFMAAAVSEGTDTARARFARYARTLQERHPSLTPVAAAHPPHHRAWSDAGDVDPSSAAAQQLALLDAFTDGTCTARDFAHGWWKARRASQANGERLQGALGGLFDHVFMILEDYAVDPDLTEPGDLDDAGLQTAVGAAWEAFRRR</sequence>
<evidence type="ECO:0000313" key="2">
    <source>
        <dbReference type="Proteomes" id="UP001056374"/>
    </source>
</evidence>